<comment type="caution">
    <text evidence="2">The sequence shown here is derived from an EMBL/GenBank/DDBJ whole genome shotgun (WGS) entry which is preliminary data.</text>
</comment>
<proteinExistence type="predicted"/>
<dbReference type="InterPro" id="IPR036291">
    <property type="entry name" value="NAD(P)-bd_dom_sf"/>
</dbReference>
<protein>
    <submittedName>
        <fullName evidence="2">NAD-dependent epimerase/dehydratase family protein</fullName>
    </submittedName>
</protein>
<dbReference type="EMBL" id="QZKU01000112">
    <property type="protein sequence ID" value="RJP17683.1"/>
    <property type="molecule type" value="Genomic_DNA"/>
</dbReference>
<dbReference type="Proteomes" id="UP000265882">
    <property type="component" value="Unassembled WGS sequence"/>
</dbReference>
<evidence type="ECO:0000313" key="2">
    <source>
        <dbReference type="EMBL" id="RJP17683.1"/>
    </source>
</evidence>
<dbReference type="AlphaFoldDB" id="A0A3A4N7L1"/>
<reference evidence="2 3" key="1">
    <citation type="journal article" date="2017" name="ISME J.">
        <title>Energy and carbon metabolisms in a deep terrestrial subsurface fluid microbial community.</title>
        <authorList>
            <person name="Momper L."/>
            <person name="Jungbluth S.P."/>
            <person name="Lee M.D."/>
            <person name="Amend J.P."/>
        </authorList>
    </citation>
    <scope>NUCLEOTIDE SEQUENCE [LARGE SCALE GENOMIC DNA]</scope>
    <source>
        <strain evidence="2">SURF_5</strain>
    </source>
</reference>
<feature type="domain" description="NAD-dependent epimerase/dehydratase" evidence="1">
    <location>
        <begin position="19"/>
        <end position="245"/>
    </location>
</feature>
<sequence length="365" mass="41344">MTKDNSRPRRAPDIAGRCVLMTGTSGFVGGNLLKRLRQDHHYKRIVEVDVARPSTKSTKEKFYKVDLTHPRADEMIYEIIEGEKPDTVIHAGFHQRPISDTTYAHEVTSIGTMHVLSACAEAAIRKIVVASRTLVYGARYDNPHYMDENYTPRPRLDYEFQLDLVEVERQLLRFWKANPNTLVTVLRHSSIIGPTVDNCWTHYLSMPVCPTVLGYNPLIQFISEDDVIDAFKLAVDEDFHGVFNIVGQRIIPLSMILKLANKKSVPMPYPLAQNFIRALWIAKTGPFPPEHLDFLRYHCLADGSRAKEVMGFEAKKTAWQALEEFLEVKRLGRVGRRPATAEDDSDGEALADIPAAEMAETLLPK</sequence>
<gene>
    <name evidence="2" type="ORF">C4520_15840</name>
</gene>
<dbReference type="PANTHER" id="PTHR43245">
    <property type="entry name" value="BIFUNCTIONAL POLYMYXIN RESISTANCE PROTEIN ARNA"/>
    <property type="match status" value="1"/>
</dbReference>
<dbReference type="PANTHER" id="PTHR43245:SF52">
    <property type="entry name" value="NAD-DEPENDENT EPIMERASE_DEHYDRATASE"/>
    <property type="match status" value="1"/>
</dbReference>
<dbReference type="InterPro" id="IPR001509">
    <property type="entry name" value="Epimerase_deHydtase"/>
</dbReference>
<dbReference type="Pfam" id="PF01370">
    <property type="entry name" value="Epimerase"/>
    <property type="match status" value="1"/>
</dbReference>
<dbReference type="SUPFAM" id="SSF51735">
    <property type="entry name" value="NAD(P)-binding Rossmann-fold domains"/>
    <property type="match status" value="1"/>
</dbReference>
<dbReference type="InterPro" id="IPR050177">
    <property type="entry name" value="Lipid_A_modif_metabolic_enz"/>
</dbReference>
<evidence type="ECO:0000259" key="1">
    <source>
        <dbReference type="Pfam" id="PF01370"/>
    </source>
</evidence>
<dbReference type="Gene3D" id="3.40.50.720">
    <property type="entry name" value="NAD(P)-binding Rossmann-like Domain"/>
    <property type="match status" value="1"/>
</dbReference>
<accession>A0A3A4N7L1</accession>
<name>A0A3A4N7L1_ABYX5</name>
<organism evidence="2 3">
    <name type="scientific">Abyssobacteria bacterium (strain SURF_5)</name>
    <dbReference type="NCBI Taxonomy" id="2093360"/>
    <lineage>
        <taxon>Bacteria</taxon>
        <taxon>Pseudomonadati</taxon>
        <taxon>Candidatus Hydrogenedentota</taxon>
        <taxon>Candidatus Abyssobacteria</taxon>
    </lineage>
</organism>
<evidence type="ECO:0000313" key="3">
    <source>
        <dbReference type="Proteomes" id="UP000265882"/>
    </source>
</evidence>